<accession>A0A6N2RDR3</accession>
<dbReference type="EMBL" id="CACRSM010000002">
    <property type="protein sequence ID" value="VYS79082.1"/>
    <property type="molecule type" value="Genomic_DNA"/>
</dbReference>
<evidence type="ECO:0000313" key="2">
    <source>
        <dbReference type="EMBL" id="VYS79082.1"/>
    </source>
</evidence>
<gene>
    <name evidence="2" type="ORF">AOLFYP35_00314</name>
</gene>
<reference evidence="2" key="1">
    <citation type="submission" date="2019-11" db="EMBL/GenBank/DDBJ databases">
        <authorList>
            <person name="Feng L."/>
        </authorList>
    </citation>
    <scope>NUCLEOTIDE SEQUENCE</scope>
    <source>
        <strain evidence="2">AodontolyticusLFYP35</strain>
    </source>
</reference>
<evidence type="ECO:0000256" key="1">
    <source>
        <dbReference type="SAM" id="MobiDB-lite"/>
    </source>
</evidence>
<protein>
    <submittedName>
        <fullName evidence="2">Uncharacterized protein</fullName>
    </submittedName>
</protein>
<organism evidence="2">
    <name type="scientific">Schaalia odontolytica</name>
    <dbReference type="NCBI Taxonomy" id="1660"/>
    <lineage>
        <taxon>Bacteria</taxon>
        <taxon>Bacillati</taxon>
        <taxon>Actinomycetota</taxon>
        <taxon>Actinomycetes</taxon>
        <taxon>Actinomycetales</taxon>
        <taxon>Actinomycetaceae</taxon>
        <taxon>Schaalia</taxon>
    </lineage>
</organism>
<feature type="region of interest" description="Disordered" evidence="1">
    <location>
        <begin position="164"/>
        <end position="186"/>
    </location>
</feature>
<proteinExistence type="predicted"/>
<sequence length="235" mass="24280">MSGEIGVNNDEFTAARSALDSSRDEFAGEATSKVASLTAAQTAGKWGVESGPVAARQQYTTALKEIQDAITSLNAEVIAFLSAADKTQALMNNNEQDGITATQFLSEAQLEEKEHALAQAAKEEERARTKTISETALDAAREAALTQAADIAGGAPLPGWVARTSTEGGAQQPGPVAANNASSSTPQLQLPPTFLGGTGQGSETLEDLLGSATLAPCKPTSGLPNWNSPFDFGRS</sequence>
<name>A0A6N2RDR3_9ACTO</name>
<dbReference type="AlphaFoldDB" id="A0A6N2RDR3"/>